<evidence type="ECO:0008006" key="4">
    <source>
        <dbReference type="Google" id="ProtNLM"/>
    </source>
</evidence>
<dbReference type="Proteomes" id="UP001595741">
    <property type="component" value="Unassembled WGS sequence"/>
</dbReference>
<keyword evidence="1" id="KW-1133">Transmembrane helix</keyword>
<dbReference type="RefSeq" id="WP_386089254.1">
    <property type="nucleotide sequence ID" value="NZ_JBHRXN010000010.1"/>
</dbReference>
<gene>
    <name evidence="2" type="ORF">ACFOLG_05315</name>
</gene>
<reference evidence="3" key="1">
    <citation type="journal article" date="2019" name="Int. J. Syst. Evol. Microbiol.">
        <title>The Global Catalogue of Microorganisms (GCM) 10K type strain sequencing project: providing services to taxonomists for standard genome sequencing and annotation.</title>
        <authorList>
            <consortium name="The Broad Institute Genomics Platform"/>
            <consortium name="The Broad Institute Genome Sequencing Center for Infectious Disease"/>
            <person name="Wu L."/>
            <person name="Ma J."/>
        </authorList>
    </citation>
    <scope>NUCLEOTIDE SEQUENCE [LARGE SCALE GENOMIC DNA]</scope>
    <source>
        <strain evidence="3">KCTC 42742</strain>
    </source>
</reference>
<evidence type="ECO:0000256" key="1">
    <source>
        <dbReference type="SAM" id="Phobius"/>
    </source>
</evidence>
<keyword evidence="1" id="KW-0812">Transmembrane</keyword>
<proteinExistence type="predicted"/>
<comment type="caution">
    <text evidence="2">The sequence shown here is derived from an EMBL/GenBank/DDBJ whole genome shotgun (WGS) entry which is preliminary data.</text>
</comment>
<keyword evidence="1" id="KW-0472">Membrane</keyword>
<name>A0ABV7RDP9_9NEIS</name>
<organism evidence="2 3">
    <name type="scientific">Vogesella facilis</name>
    <dbReference type="NCBI Taxonomy" id="1655232"/>
    <lineage>
        <taxon>Bacteria</taxon>
        <taxon>Pseudomonadati</taxon>
        <taxon>Pseudomonadota</taxon>
        <taxon>Betaproteobacteria</taxon>
        <taxon>Neisseriales</taxon>
        <taxon>Chromobacteriaceae</taxon>
        <taxon>Vogesella</taxon>
    </lineage>
</organism>
<dbReference type="EMBL" id="JBHRXN010000010">
    <property type="protein sequence ID" value="MFC3531599.1"/>
    <property type="molecule type" value="Genomic_DNA"/>
</dbReference>
<protein>
    <recommendedName>
        <fullName evidence="4">Transmembrane protein</fullName>
    </recommendedName>
</protein>
<sequence length="160" mass="17573">MQHSVPGTELPPGGVWRADLRPLWLILLLALAPVVASTALYVWWQPQATHSVGTLLVQPLPAAQAQGWPQARWVLLSVGQGCDAACRQRRFAMQQIRTAQGEAAERMQLLLQANRSGLREDGFYLVDPQRNLVLFYADGTPPTAVIREIGKVLKTNNGLG</sequence>
<evidence type="ECO:0000313" key="2">
    <source>
        <dbReference type="EMBL" id="MFC3531599.1"/>
    </source>
</evidence>
<evidence type="ECO:0000313" key="3">
    <source>
        <dbReference type="Proteomes" id="UP001595741"/>
    </source>
</evidence>
<feature type="transmembrane region" description="Helical" evidence="1">
    <location>
        <begin position="23"/>
        <end position="44"/>
    </location>
</feature>
<keyword evidence="3" id="KW-1185">Reference proteome</keyword>
<accession>A0ABV7RDP9</accession>